<gene>
    <name evidence="3" type="ORF">CATMQ487_02480</name>
</gene>
<proteinExistence type="predicted"/>
<keyword evidence="4" id="KW-1185">Reference proteome</keyword>
<sequence>MKTHLRPVIGAALLAVAALGSDAMASVLAVGLYDTGVDNSDVVLANGTTDAHYLLGSSPTYAVDDAEGYGGVWMAPSANSSWITPLVGPGNTGSGTTAIGDYTYSTTFDLTGYETGSAVISGLVSADNSVTSVLINGNAISFSAHSDYSSFASFTVSSGFVAGLNTLSFVVNNSGGPTGLRAELDGSFTAAVPEPETYAMLLAGLGVLGFVGRRRKAG</sequence>
<feature type="signal peptide" evidence="1">
    <location>
        <begin position="1"/>
        <end position="25"/>
    </location>
</feature>
<dbReference type="EMBL" id="AP025730">
    <property type="protein sequence ID" value="BDI03278.1"/>
    <property type="molecule type" value="Genomic_DNA"/>
</dbReference>
<name>A0ABM7YGG2_9BURK</name>
<evidence type="ECO:0000259" key="2">
    <source>
        <dbReference type="Pfam" id="PF07589"/>
    </source>
</evidence>
<dbReference type="Pfam" id="PF07589">
    <property type="entry name" value="PEP-CTERM"/>
    <property type="match status" value="1"/>
</dbReference>
<accession>A0ABM7YGG2</accession>
<dbReference type="NCBIfam" id="TIGR02595">
    <property type="entry name" value="PEP_CTERM"/>
    <property type="match status" value="1"/>
</dbReference>
<dbReference type="RefSeq" id="WP_251971574.1">
    <property type="nucleotide sequence ID" value="NZ_AP025730.1"/>
</dbReference>
<reference evidence="3" key="1">
    <citation type="submission" date="2022-04" db="EMBL/GenBank/DDBJ databases">
        <title>Whole genome sequence of Sphaerotilus sp. FB-5.</title>
        <authorList>
            <person name="Takeda M."/>
            <person name="Narihara S."/>
            <person name="Akimoto M."/>
            <person name="Akimoto R."/>
            <person name="Nishiyashiki S."/>
            <person name="Murakami T."/>
        </authorList>
    </citation>
    <scope>NUCLEOTIDE SEQUENCE</scope>
    <source>
        <strain evidence="3">FB-5</strain>
    </source>
</reference>
<dbReference type="Gene3D" id="2.60.120.260">
    <property type="entry name" value="Galactose-binding domain-like"/>
    <property type="match status" value="1"/>
</dbReference>
<feature type="chain" id="PRO_5047394323" description="Ice-binding protein C-terminal domain-containing protein" evidence="1">
    <location>
        <begin position="26"/>
        <end position="218"/>
    </location>
</feature>
<dbReference type="Proteomes" id="UP001057498">
    <property type="component" value="Chromosome"/>
</dbReference>
<dbReference type="InterPro" id="IPR013424">
    <property type="entry name" value="Ice-binding_C"/>
</dbReference>
<feature type="domain" description="Ice-binding protein C-terminal" evidence="2">
    <location>
        <begin position="191"/>
        <end position="215"/>
    </location>
</feature>
<evidence type="ECO:0000313" key="3">
    <source>
        <dbReference type="EMBL" id="BDI03278.1"/>
    </source>
</evidence>
<protein>
    <recommendedName>
        <fullName evidence="2">Ice-binding protein C-terminal domain-containing protein</fullName>
    </recommendedName>
</protein>
<organism evidence="3 4">
    <name type="scientific">Sphaerotilus microaerophilus</name>
    <dbReference type="NCBI Taxonomy" id="2914710"/>
    <lineage>
        <taxon>Bacteria</taxon>
        <taxon>Pseudomonadati</taxon>
        <taxon>Pseudomonadota</taxon>
        <taxon>Betaproteobacteria</taxon>
        <taxon>Burkholderiales</taxon>
        <taxon>Sphaerotilaceae</taxon>
        <taxon>Sphaerotilus</taxon>
    </lineage>
</organism>
<keyword evidence="1" id="KW-0732">Signal</keyword>
<evidence type="ECO:0000256" key="1">
    <source>
        <dbReference type="SAM" id="SignalP"/>
    </source>
</evidence>
<evidence type="ECO:0000313" key="4">
    <source>
        <dbReference type="Proteomes" id="UP001057498"/>
    </source>
</evidence>